<evidence type="ECO:0000313" key="4">
    <source>
        <dbReference type="Proteomes" id="UP000054549"/>
    </source>
</evidence>
<dbReference type="OrthoDB" id="10258156at2759"/>
<dbReference type="InterPro" id="IPR029063">
    <property type="entry name" value="SAM-dependent_MTases_sf"/>
</dbReference>
<proteinExistence type="predicted"/>
<accession>A0A0C2TLD0</accession>
<dbReference type="STRING" id="946122.A0A0C2TLD0"/>
<dbReference type="InterPro" id="IPR052220">
    <property type="entry name" value="METTL25"/>
</dbReference>
<organism evidence="3 4">
    <name type="scientific">Amanita muscaria (strain Koide BX008)</name>
    <dbReference type="NCBI Taxonomy" id="946122"/>
    <lineage>
        <taxon>Eukaryota</taxon>
        <taxon>Fungi</taxon>
        <taxon>Dikarya</taxon>
        <taxon>Basidiomycota</taxon>
        <taxon>Agaricomycotina</taxon>
        <taxon>Agaricomycetes</taxon>
        <taxon>Agaricomycetidae</taxon>
        <taxon>Agaricales</taxon>
        <taxon>Pluteineae</taxon>
        <taxon>Amanitaceae</taxon>
        <taxon>Amanita</taxon>
    </lineage>
</organism>
<feature type="region of interest" description="Disordered" evidence="1">
    <location>
        <begin position="353"/>
        <end position="372"/>
    </location>
</feature>
<gene>
    <name evidence="3" type="ORF">M378DRAFT_9178</name>
</gene>
<feature type="compositionally biased region" description="Polar residues" evidence="1">
    <location>
        <begin position="489"/>
        <end position="503"/>
    </location>
</feature>
<dbReference type="AlphaFoldDB" id="A0A0C2TLD0"/>
<dbReference type="InterPro" id="IPR025714">
    <property type="entry name" value="Methyltranfer_dom"/>
</dbReference>
<keyword evidence="4" id="KW-1185">Reference proteome</keyword>
<evidence type="ECO:0000313" key="3">
    <source>
        <dbReference type="EMBL" id="KIL67929.1"/>
    </source>
</evidence>
<dbReference type="PANTHER" id="PTHR12496">
    <property type="entry name" value="CGI-41 METHYLTRANSFERASE"/>
    <property type="match status" value="1"/>
</dbReference>
<dbReference type="EMBL" id="KN818230">
    <property type="protein sequence ID" value="KIL67929.1"/>
    <property type="molecule type" value="Genomic_DNA"/>
</dbReference>
<evidence type="ECO:0000259" key="2">
    <source>
        <dbReference type="Pfam" id="PF13679"/>
    </source>
</evidence>
<dbReference type="HOGENOM" id="CLU_016581_1_2_1"/>
<dbReference type="Proteomes" id="UP000054549">
    <property type="component" value="Unassembled WGS sequence"/>
</dbReference>
<evidence type="ECO:0000256" key="1">
    <source>
        <dbReference type="SAM" id="MobiDB-lite"/>
    </source>
</evidence>
<dbReference type="SUPFAM" id="SSF53335">
    <property type="entry name" value="S-adenosyl-L-methionine-dependent methyltransferases"/>
    <property type="match status" value="1"/>
</dbReference>
<name>A0A0C2TLD0_AMAMK</name>
<dbReference type="Pfam" id="PF13679">
    <property type="entry name" value="Methyltransf_32"/>
    <property type="match status" value="1"/>
</dbReference>
<dbReference type="PANTHER" id="PTHR12496:SF0">
    <property type="entry name" value="METHYLTRANSFERASE DOMAIN-CONTAINING PROTEIN"/>
    <property type="match status" value="1"/>
</dbReference>
<feature type="domain" description="Methyltransferase" evidence="2">
    <location>
        <begin position="110"/>
        <end position="277"/>
    </location>
</feature>
<feature type="compositionally biased region" description="Polar residues" evidence="1">
    <location>
        <begin position="359"/>
        <end position="368"/>
    </location>
</feature>
<sequence>MDQIHQLLTSDLVSSLLSIHPNDIGKELNFEPPPSWLPWWNWVQDKHQGQWVQLSNCFNSGGDHCTHDVPLEICALIQNIQKLQLPRRPIDIGGYSPQDVIADNRGMSPKKIHEVSRMAAYIAELLKDLDIDSKRVRIVDVGAGQGHLTRTLKLYLQTTHILALDSDQWQTKGSQIWEERVARALRVAGTDSPSTPIFHKTIHITPDTLIPAIDGWIRETKEGDDSRPDPVLFIALHACGSLTPDVLRACVNAACRKESRWTLAGAVVVGCCYNLIKPTDFPLSNMLKTQSTPATPFRLPPSAFNLATQIPTQWLMSPRATASVSLSIRKVVWRALLERELMRKSPFGEAAMESGEEFNASTPLSQIKYSPAPPSRQHDNFESLPLGTGVGSEAGLGVGTSATMRLLGRLPDSAYTTWDTFLHVAGQKLGVDISAAATCEHDLLLERRLEVQHVLRCLIGPLVESLIILDRVHWLREELTIKEPEDTDISTNHRLQEPLQGSTPEKRCNRTRVEAINLFDQATGSGRNVAIIIVPASVSSRC</sequence>
<protein>
    <recommendedName>
        <fullName evidence="2">Methyltransferase domain-containing protein</fullName>
    </recommendedName>
</protein>
<reference evidence="3 4" key="1">
    <citation type="submission" date="2014-04" db="EMBL/GenBank/DDBJ databases">
        <title>Evolutionary Origins and Diversification of the Mycorrhizal Mutualists.</title>
        <authorList>
            <consortium name="DOE Joint Genome Institute"/>
            <consortium name="Mycorrhizal Genomics Consortium"/>
            <person name="Kohler A."/>
            <person name="Kuo A."/>
            <person name="Nagy L.G."/>
            <person name="Floudas D."/>
            <person name="Copeland A."/>
            <person name="Barry K.W."/>
            <person name="Cichocki N."/>
            <person name="Veneault-Fourrey C."/>
            <person name="LaButti K."/>
            <person name="Lindquist E.A."/>
            <person name="Lipzen A."/>
            <person name="Lundell T."/>
            <person name="Morin E."/>
            <person name="Murat C."/>
            <person name="Riley R."/>
            <person name="Ohm R."/>
            <person name="Sun H."/>
            <person name="Tunlid A."/>
            <person name="Henrissat B."/>
            <person name="Grigoriev I.V."/>
            <person name="Hibbett D.S."/>
            <person name="Martin F."/>
        </authorList>
    </citation>
    <scope>NUCLEOTIDE SEQUENCE [LARGE SCALE GENOMIC DNA]</scope>
    <source>
        <strain evidence="3 4">Koide BX008</strain>
    </source>
</reference>
<feature type="region of interest" description="Disordered" evidence="1">
    <location>
        <begin position="487"/>
        <end position="506"/>
    </location>
</feature>
<dbReference type="InParanoid" id="A0A0C2TLD0"/>